<feature type="compositionally biased region" description="Low complexity" evidence="18">
    <location>
        <begin position="865"/>
        <end position="889"/>
    </location>
</feature>
<name>A0AAD9NC29_RIDPI</name>
<dbReference type="FunFam" id="1.25.40.1030:FF:000011">
    <property type="entry name" value="SEC31 homolog B, COPII coat complex component"/>
    <property type="match status" value="1"/>
</dbReference>
<dbReference type="PANTHER" id="PTHR13923">
    <property type="entry name" value="SEC31-RELATED PROTEIN"/>
    <property type="match status" value="1"/>
</dbReference>
<accession>A0AAD9NC29</accession>
<comment type="caution">
    <text evidence="19">The sequence shown here is derived from an EMBL/GenBank/DDBJ whole genome shotgun (WGS) entry which is preliminary data.</text>
</comment>
<feature type="compositionally biased region" description="Low complexity" evidence="18">
    <location>
        <begin position="1071"/>
        <end position="1090"/>
    </location>
</feature>
<evidence type="ECO:0000313" key="19">
    <source>
        <dbReference type="EMBL" id="KAK2163088.1"/>
    </source>
</evidence>
<evidence type="ECO:0000313" key="20">
    <source>
        <dbReference type="Proteomes" id="UP001209878"/>
    </source>
</evidence>
<keyword evidence="5" id="KW-0963">Cytoplasm</keyword>
<dbReference type="GO" id="GO:0007029">
    <property type="term" value="P:endoplasmic reticulum organization"/>
    <property type="evidence" value="ECO:0007669"/>
    <property type="project" value="TreeGrafter"/>
</dbReference>
<dbReference type="PANTHER" id="PTHR13923:SF11">
    <property type="entry name" value="SECRETORY 31, ISOFORM D"/>
    <property type="match status" value="1"/>
</dbReference>
<sequence>MKLKEIDRTANITWSPAEQYPVYLAAGTAAQQLDATFSTSAALEIYKLDLSEPGIKMRVSGSITTDCRFHKLVWGCHGMEDPETPSGYLVGGADNGNVFVWNPAKLLENQADPLVYKLSKHTGAVAALDVNPFQTNLLASGGSESEIFIWDLNNPTTPMTPGSKSQPPDDVTCIAWNRQVQHILASTYAGRCVVWDLRKNEPIIKVSDSMSRIKCKLSAWHPDVATQMCLASEDDHSPVIQLWDLRFATSPLKTLEGHQRGILSVAWCSRDPDLLLSCGKDNRILCWNPNSQAQTGEVVYELPTSHQWTFDVQWCPRNPGVISASSFDGHISVYTLMGSAPPQRRRRTSSNISDSFQNDPFSQQSSAPIQEEPPAEVAVLSKAPKWLSRPVGASFGFGGKLVCFENSKPGNPQQADERLVYISQVVTETELVSRSNQLEQALSNGQYNEFCSLKIANSQDELEQHIWNFLKVHFETEPRSKYLQLLGFDEAELMKKVTQAMQCEQDASAGVDASELAQKMALLNGKVCSFVGSSLLFVFQVSTLLPAEAGDGNIGNGSSAFDQIAGLQDYSEPSKSPLSFTVGEDCDGLVTQALLMADFQSAVDVCLHSNKMAEAIILAIAGGPELLERTQKAFFQKNKGSLSRIISLVVTRDFESVMQTCDLENWKEALAMALTYAKADEFTQLCETLGQRLEQHPTLAANACLCYICAGSLPQLVTCLDTLTQHSGSPDTLQDLVEKVMILQKAVELRDGQTQQVSSDILAQKLSSYAGLLAGQGNLNIALMYLSNSTEMSLAILRERLFCALGQRATAGSPPKPFQVVDVQPERAVSQQVAPAAAPRQPQQQRQQQQQQRQQQQPMSNQFYQTQANSTFETTTTSSSTYYNPNQYTGQSMGQTAPTFSSQQPAVSAASYGHTPATTSSGRARGPLGQKYPSYPQTTAPYDPYSTPYAQPGYTPNSYSGGQPTTSQPAQMYDPTSASTGLQPMSSGGPYAPAAAPSGHYGSATNGPAVPSYQENRPAGSWNDPPILKEKKKEVKYEAPAPITQPVFGVPTEQAPPDMTNYGANQMYNPQQAYQQQQQQQQPQQVRVAPSPAPPKPVVKAPIPPEHQVLEDIFSKVVNQCLHTTNNPQIKRKLEDVLRKLELLYDKLREQSLSPNVIVGLHQIIQAIQQYDYQTGLACHTQMISQGNFSEICSFMPGVKMLLQTAMQLQVYVQ</sequence>
<dbReference type="InterPro" id="IPR036322">
    <property type="entry name" value="WD40_repeat_dom_sf"/>
</dbReference>
<feature type="region of interest" description="Disordered" evidence="18">
    <location>
        <begin position="829"/>
        <end position="931"/>
    </location>
</feature>
<organism evidence="19 20">
    <name type="scientific">Ridgeia piscesae</name>
    <name type="common">Tubeworm</name>
    <dbReference type="NCBI Taxonomy" id="27915"/>
    <lineage>
        <taxon>Eukaryota</taxon>
        <taxon>Metazoa</taxon>
        <taxon>Spiralia</taxon>
        <taxon>Lophotrochozoa</taxon>
        <taxon>Annelida</taxon>
        <taxon>Polychaeta</taxon>
        <taxon>Sedentaria</taxon>
        <taxon>Canalipalpata</taxon>
        <taxon>Sabellida</taxon>
        <taxon>Siboglinidae</taxon>
        <taxon>Ridgeia</taxon>
    </lineage>
</organism>
<dbReference type="GO" id="GO:0005198">
    <property type="term" value="F:structural molecule activity"/>
    <property type="evidence" value="ECO:0007669"/>
    <property type="project" value="TreeGrafter"/>
</dbReference>
<dbReference type="GO" id="GO:0090110">
    <property type="term" value="P:COPII-coated vesicle cargo loading"/>
    <property type="evidence" value="ECO:0007669"/>
    <property type="project" value="TreeGrafter"/>
</dbReference>
<keyword evidence="11" id="KW-0472">Membrane</keyword>
<keyword evidence="12" id="KW-0968">Cytoplasmic vesicle</keyword>
<reference evidence="19" key="1">
    <citation type="journal article" date="2023" name="Mol. Biol. Evol.">
        <title>Third-Generation Sequencing Reveals the Adaptive Role of the Epigenome in Three Deep-Sea Polychaetes.</title>
        <authorList>
            <person name="Perez M."/>
            <person name="Aroh O."/>
            <person name="Sun Y."/>
            <person name="Lan Y."/>
            <person name="Juniper S.K."/>
            <person name="Young C.R."/>
            <person name="Angers B."/>
            <person name="Qian P.Y."/>
        </authorList>
    </citation>
    <scope>NUCLEOTIDE SEQUENCE</scope>
    <source>
        <strain evidence="19">R07B-5</strain>
    </source>
</reference>
<dbReference type="FunFam" id="2.130.10.10:FF:000009">
    <property type="entry name" value="Protein transport protein Sec31A isoform A"/>
    <property type="match status" value="1"/>
</dbReference>
<keyword evidence="8" id="KW-0256">Endoplasmic reticulum</keyword>
<proteinExistence type="inferred from homology"/>
<evidence type="ECO:0000256" key="7">
    <source>
        <dbReference type="ARBA" id="ARBA00022737"/>
    </source>
</evidence>
<protein>
    <recommendedName>
        <fullName evidence="14">Protein transport protein Sec31A</fullName>
    </recommendedName>
    <alternativeName>
        <fullName evidence="16">SEC31-like protein 1</fullName>
    </alternativeName>
    <alternativeName>
        <fullName evidence="15">SEC31-related protein A</fullName>
    </alternativeName>
</protein>
<dbReference type="Proteomes" id="UP001209878">
    <property type="component" value="Unassembled WGS sequence"/>
</dbReference>
<dbReference type="PROSITE" id="PS50082">
    <property type="entry name" value="WD_REPEATS_2"/>
    <property type="match status" value="2"/>
</dbReference>
<comment type="function">
    <text evidence="13">Component of the coat protein complex II (COPII) which promotes the formation of transport vesicles from the endoplasmic reticulum (ER). The coat has two main functions, the physical deformation of the endoplasmic reticulum membrane into vesicles and the selection of cargo molecules.</text>
</comment>
<keyword evidence="20" id="KW-1185">Reference proteome</keyword>
<evidence type="ECO:0000256" key="2">
    <source>
        <dbReference type="ARBA" id="ARBA00004406"/>
    </source>
</evidence>
<feature type="region of interest" description="Disordered" evidence="18">
    <location>
        <begin position="338"/>
        <end position="374"/>
    </location>
</feature>
<feature type="region of interest" description="Disordered" evidence="18">
    <location>
        <begin position="1071"/>
        <end position="1095"/>
    </location>
</feature>
<evidence type="ECO:0000256" key="9">
    <source>
        <dbReference type="ARBA" id="ARBA00022892"/>
    </source>
</evidence>
<keyword evidence="4" id="KW-0813">Transport</keyword>
<dbReference type="InterPro" id="IPR015943">
    <property type="entry name" value="WD40/YVTN_repeat-like_dom_sf"/>
</dbReference>
<evidence type="ECO:0000256" key="4">
    <source>
        <dbReference type="ARBA" id="ARBA00022448"/>
    </source>
</evidence>
<dbReference type="FunFam" id="1.20.940.10:FF:000001">
    <property type="entry name" value="Protein transport protein Sec31A isoform A"/>
    <property type="match status" value="1"/>
</dbReference>
<feature type="repeat" description="WD" evidence="17">
    <location>
        <begin position="118"/>
        <end position="160"/>
    </location>
</feature>
<dbReference type="Pfam" id="PF00400">
    <property type="entry name" value="WD40"/>
    <property type="match status" value="2"/>
</dbReference>
<evidence type="ECO:0000256" key="12">
    <source>
        <dbReference type="ARBA" id="ARBA00023329"/>
    </source>
</evidence>
<keyword evidence="10" id="KW-0653">Protein transport</keyword>
<evidence type="ECO:0000256" key="14">
    <source>
        <dbReference type="ARBA" id="ARBA00039468"/>
    </source>
</evidence>
<evidence type="ECO:0000256" key="1">
    <source>
        <dbReference type="ARBA" id="ARBA00004180"/>
    </source>
</evidence>
<feature type="repeat" description="WD" evidence="17">
    <location>
        <begin position="255"/>
        <end position="297"/>
    </location>
</feature>
<dbReference type="EMBL" id="JAODUO010001483">
    <property type="protein sequence ID" value="KAK2163088.1"/>
    <property type="molecule type" value="Genomic_DNA"/>
</dbReference>
<dbReference type="SUPFAM" id="SSF50978">
    <property type="entry name" value="WD40 repeat-like"/>
    <property type="match status" value="1"/>
</dbReference>
<dbReference type="PROSITE" id="PS50294">
    <property type="entry name" value="WD_REPEATS_REGION"/>
    <property type="match status" value="1"/>
</dbReference>
<gene>
    <name evidence="19" type="ORF">NP493_1485g00044</name>
</gene>
<dbReference type="GO" id="GO:0070971">
    <property type="term" value="C:endoplasmic reticulum exit site"/>
    <property type="evidence" value="ECO:0007669"/>
    <property type="project" value="TreeGrafter"/>
</dbReference>
<feature type="region of interest" description="Disordered" evidence="18">
    <location>
        <begin position="949"/>
        <end position="1009"/>
    </location>
</feature>
<evidence type="ECO:0000256" key="6">
    <source>
        <dbReference type="ARBA" id="ARBA00022574"/>
    </source>
</evidence>
<evidence type="ECO:0000256" key="18">
    <source>
        <dbReference type="SAM" id="MobiDB-lite"/>
    </source>
</evidence>
<comment type="similarity">
    <text evidence="3">Belongs to the WD repeat SEC31 family.</text>
</comment>
<keyword evidence="7" id="KW-0677">Repeat</keyword>
<keyword evidence="6 17" id="KW-0853">WD repeat</keyword>
<feature type="compositionally biased region" description="Low complexity" evidence="18">
    <location>
        <begin position="984"/>
        <end position="1004"/>
    </location>
</feature>
<dbReference type="Gene3D" id="1.25.40.1030">
    <property type="match status" value="1"/>
</dbReference>
<dbReference type="SMART" id="SM00320">
    <property type="entry name" value="WD40"/>
    <property type="match status" value="5"/>
</dbReference>
<dbReference type="GO" id="GO:0015031">
    <property type="term" value="P:protein transport"/>
    <property type="evidence" value="ECO:0007669"/>
    <property type="project" value="UniProtKB-KW"/>
</dbReference>
<evidence type="ECO:0000256" key="8">
    <source>
        <dbReference type="ARBA" id="ARBA00022824"/>
    </source>
</evidence>
<dbReference type="GO" id="GO:0005789">
    <property type="term" value="C:endoplasmic reticulum membrane"/>
    <property type="evidence" value="ECO:0007669"/>
    <property type="project" value="UniProtKB-SubCell"/>
</dbReference>
<feature type="compositionally biased region" description="Polar residues" evidence="18">
    <location>
        <begin position="349"/>
        <end position="368"/>
    </location>
</feature>
<evidence type="ECO:0000256" key="13">
    <source>
        <dbReference type="ARBA" id="ARBA00025471"/>
    </source>
</evidence>
<comment type="subcellular location">
    <subcellularLocation>
        <location evidence="1">Cytoplasmic vesicle membrane</location>
        <topology evidence="1">Peripheral membrane protein</topology>
        <orientation evidence="1">Cytoplasmic side</orientation>
    </subcellularLocation>
    <subcellularLocation>
        <location evidence="2">Endoplasmic reticulum membrane</location>
        <topology evidence="2">Peripheral membrane protein</topology>
    </subcellularLocation>
</comment>
<evidence type="ECO:0000256" key="3">
    <source>
        <dbReference type="ARBA" id="ARBA00009358"/>
    </source>
</evidence>
<dbReference type="InterPro" id="IPR001680">
    <property type="entry name" value="WD40_rpt"/>
</dbReference>
<feature type="compositionally biased region" description="Low complexity" evidence="18">
    <location>
        <begin position="831"/>
        <end position="858"/>
    </location>
</feature>
<evidence type="ECO:0000256" key="11">
    <source>
        <dbReference type="ARBA" id="ARBA00023136"/>
    </source>
</evidence>
<dbReference type="InterPro" id="IPR040251">
    <property type="entry name" value="SEC31-like"/>
</dbReference>
<dbReference type="GO" id="GO:0030127">
    <property type="term" value="C:COPII vesicle coat"/>
    <property type="evidence" value="ECO:0007669"/>
    <property type="project" value="TreeGrafter"/>
</dbReference>
<evidence type="ECO:0000256" key="5">
    <source>
        <dbReference type="ARBA" id="ARBA00022490"/>
    </source>
</evidence>
<keyword evidence="9" id="KW-0931">ER-Golgi transport</keyword>
<evidence type="ECO:0000256" key="10">
    <source>
        <dbReference type="ARBA" id="ARBA00022927"/>
    </source>
</evidence>
<evidence type="ECO:0000256" key="16">
    <source>
        <dbReference type="ARBA" id="ARBA00043112"/>
    </source>
</evidence>
<feature type="compositionally biased region" description="Polar residues" evidence="18">
    <location>
        <begin position="954"/>
        <end position="983"/>
    </location>
</feature>
<dbReference type="Gene3D" id="1.20.940.10">
    <property type="entry name" value="Functional domain of the splicing factor Prp18"/>
    <property type="match status" value="1"/>
</dbReference>
<feature type="compositionally biased region" description="Polar residues" evidence="18">
    <location>
        <begin position="890"/>
        <end position="906"/>
    </location>
</feature>
<evidence type="ECO:0000256" key="15">
    <source>
        <dbReference type="ARBA" id="ARBA00041470"/>
    </source>
</evidence>
<dbReference type="AlphaFoldDB" id="A0AAD9NC29"/>
<evidence type="ECO:0000256" key="17">
    <source>
        <dbReference type="PROSITE-ProRule" id="PRU00221"/>
    </source>
</evidence>
<dbReference type="Gene3D" id="2.130.10.10">
    <property type="entry name" value="YVTN repeat-like/Quinoprotein amine dehydrogenase"/>
    <property type="match status" value="1"/>
</dbReference>